<protein>
    <submittedName>
        <fullName evidence="12">Insulinase family protein</fullName>
    </submittedName>
</protein>
<evidence type="ECO:0000256" key="4">
    <source>
        <dbReference type="ARBA" id="ARBA00022723"/>
    </source>
</evidence>
<keyword evidence="4" id="KW-0479">Metal-binding</keyword>
<feature type="signal peptide" evidence="9">
    <location>
        <begin position="1"/>
        <end position="36"/>
    </location>
</feature>
<dbReference type="InterPro" id="IPR011765">
    <property type="entry name" value="Pept_M16_N"/>
</dbReference>
<dbReference type="InterPro" id="IPR050626">
    <property type="entry name" value="Peptidase_M16"/>
</dbReference>
<evidence type="ECO:0000256" key="6">
    <source>
        <dbReference type="ARBA" id="ARBA00022833"/>
    </source>
</evidence>
<evidence type="ECO:0000256" key="2">
    <source>
        <dbReference type="ARBA" id="ARBA00007261"/>
    </source>
</evidence>
<evidence type="ECO:0000256" key="8">
    <source>
        <dbReference type="RuleBase" id="RU004447"/>
    </source>
</evidence>
<dbReference type="PANTHER" id="PTHR43690:SF17">
    <property type="entry name" value="PROTEIN YHJJ"/>
    <property type="match status" value="1"/>
</dbReference>
<gene>
    <name evidence="12" type="ORF">NX722_07380</name>
</gene>
<evidence type="ECO:0000259" key="10">
    <source>
        <dbReference type="Pfam" id="PF00675"/>
    </source>
</evidence>
<keyword evidence="9" id="KW-0732">Signal</keyword>
<dbReference type="InterPro" id="IPR001431">
    <property type="entry name" value="Pept_M16_Zn_BS"/>
</dbReference>
<keyword evidence="7" id="KW-0482">Metalloprotease</keyword>
<feature type="chain" id="PRO_5046785406" evidence="9">
    <location>
        <begin position="37"/>
        <end position="947"/>
    </location>
</feature>
<sequence length="947" mass="106953">MHRLSLIRLPLIGKRLTKQALALTSAALLLLLSACAHNTSRNLDGLIRYNPSIQRTTLDNGFRSFLLPNKNPDKAVYMRLVVDAGSLHEDDDQKGVAHFVEHMAFNGTENYPGNSVIAELEKAGMKFGLDVNAYTDFENTVYKLNLPDNKPETMALALDIIADWSGRVTIRPEDVDGERGVILEEWRSRLGPMLRLGDAKSAVDMAGSRYLLRDPIGSVDVINHVSVSRVRDFYQRWYRPDNMSLVVAGDFDPDELQAMVAQRFDYLKKTTSTLPEIDFSIPAPEGWRVAPVTAEGVKEPTLELGFVRRADQHVTIERYRSDLASGIATRLLNLRLQEWEEHHESIASAGFFDSPLGRENNQSLFSLPLNNEDFPVAAKALFAMLAAIDQQGFLPEEIAAERNRLLRVVKNNRQKEDSSPELASDLVISAATGQLLFAKEDEFTLNEQLLNSLTDQEVNQAYRAILQPPSRLLLMTHAEDSPAPELTSAEVERWWQEAMTIRQPIYQQPSVEGSLPEFEGEPGKLWEERHWPEQKITEYRLSNGSKLVYRYSDDKAGRVYFRAETAGGLLSVPAENFHQARITTSLVDETGIGGLSYKVIQKIINGRLLGLTTLFDENLQGYSGWADQRDVGVLMHLFRLKLASASVSEKVLAQYRRDMKGQLADKPADPWFSYASQVEARRFPGQPGAYSLDSPTLAGLNARQLADTYQKLMQQRTDYTYYITGDIEPNMLLPLVRRYLASVPVNTQPLNLRQSLPATEQPRLTVLQNQEPRAEVEIYLTAVQPWSFTDSLRLSVAGELVQDELRAQLREEASGVYGVSSWFWQNAHEDYASARIGFSCDPARVDELIDLTYTVLDQLAARELSSEVLNNKMRQQQDQYQGILHTGQGWLDAVTLSYRVTDSPFFLKQEEQLYETMDVKNVEKTLSTFLNNSDRFEALLTNDNLSR</sequence>
<feature type="domain" description="Peptidase M16 C-terminal" evidence="11">
    <location>
        <begin position="700"/>
        <end position="874"/>
    </location>
</feature>
<dbReference type="Proteomes" id="UP001209854">
    <property type="component" value="Unassembled WGS sequence"/>
</dbReference>
<evidence type="ECO:0000259" key="11">
    <source>
        <dbReference type="Pfam" id="PF05193"/>
    </source>
</evidence>
<feature type="domain" description="Peptidase M16 C-terminal" evidence="11">
    <location>
        <begin position="225"/>
        <end position="405"/>
    </location>
</feature>
<reference evidence="12 13" key="1">
    <citation type="submission" date="2022-10" db="EMBL/GenBank/DDBJ databases">
        <title>High-quality genome sequences of two octocoral-associated bacteria, Endozoicomonas euniceicola EF212 and Endozoicomonas gorgoniicola PS125.</title>
        <authorList>
            <person name="Chiou Y.-J."/>
            <person name="Chen Y.-H."/>
        </authorList>
    </citation>
    <scope>NUCLEOTIDE SEQUENCE [LARGE SCALE GENOMIC DNA]</scope>
    <source>
        <strain evidence="12 13">PS125</strain>
    </source>
</reference>
<dbReference type="Pfam" id="PF05193">
    <property type="entry name" value="Peptidase_M16_C"/>
    <property type="match status" value="2"/>
</dbReference>
<proteinExistence type="inferred from homology"/>
<evidence type="ECO:0000313" key="13">
    <source>
        <dbReference type="Proteomes" id="UP001209854"/>
    </source>
</evidence>
<comment type="caution">
    <text evidence="12">The sequence shown here is derived from an EMBL/GenBank/DDBJ whole genome shotgun (WGS) entry which is preliminary data.</text>
</comment>
<keyword evidence="6" id="KW-0862">Zinc</keyword>
<keyword evidence="3" id="KW-0645">Protease</keyword>
<dbReference type="Pfam" id="PF00675">
    <property type="entry name" value="Peptidase_M16"/>
    <property type="match status" value="1"/>
</dbReference>
<evidence type="ECO:0000313" key="12">
    <source>
        <dbReference type="EMBL" id="MCW7552468.1"/>
    </source>
</evidence>
<dbReference type="PROSITE" id="PS00143">
    <property type="entry name" value="INSULINASE"/>
    <property type="match status" value="1"/>
</dbReference>
<comment type="cofactor">
    <cofactor evidence="1">
        <name>Zn(2+)</name>
        <dbReference type="ChEBI" id="CHEBI:29105"/>
    </cofactor>
</comment>
<evidence type="ECO:0000256" key="9">
    <source>
        <dbReference type="SAM" id="SignalP"/>
    </source>
</evidence>
<comment type="similarity">
    <text evidence="2 8">Belongs to the peptidase M16 family.</text>
</comment>
<dbReference type="PROSITE" id="PS51257">
    <property type="entry name" value="PROKAR_LIPOPROTEIN"/>
    <property type="match status" value="1"/>
</dbReference>
<evidence type="ECO:0000256" key="3">
    <source>
        <dbReference type="ARBA" id="ARBA00022670"/>
    </source>
</evidence>
<accession>A0ABT3MSX4</accession>
<keyword evidence="13" id="KW-1185">Reference proteome</keyword>
<feature type="domain" description="Peptidase M16 N-terminal" evidence="10">
    <location>
        <begin position="66"/>
        <end position="186"/>
    </location>
</feature>
<dbReference type="PANTHER" id="PTHR43690">
    <property type="entry name" value="NARDILYSIN"/>
    <property type="match status" value="1"/>
</dbReference>
<dbReference type="RefSeq" id="WP_262567427.1">
    <property type="nucleotide sequence ID" value="NZ_JAPFCC010000001.1"/>
</dbReference>
<dbReference type="SUPFAM" id="SSF63411">
    <property type="entry name" value="LuxS/MPP-like metallohydrolase"/>
    <property type="match status" value="4"/>
</dbReference>
<dbReference type="InterPro" id="IPR011249">
    <property type="entry name" value="Metalloenz_LuxS/M16"/>
</dbReference>
<name>A0ABT3MSX4_9GAMM</name>
<evidence type="ECO:0000256" key="5">
    <source>
        <dbReference type="ARBA" id="ARBA00022801"/>
    </source>
</evidence>
<dbReference type="Gene3D" id="3.30.830.10">
    <property type="entry name" value="Metalloenzyme, LuxS/M16 peptidase-like"/>
    <property type="match status" value="4"/>
</dbReference>
<evidence type="ECO:0000256" key="1">
    <source>
        <dbReference type="ARBA" id="ARBA00001947"/>
    </source>
</evidence>
<dbReference type="InterPro" id="IPR007863">
    <property type="entry name" value="Peptidase_M16_C"/>
</dbReference>
<organism evidence="12 13">
    <name type="scientific">Endozoicomonas gorgoniicola</name>
    <dbReference type="NCBI Taxonomy" id="1234144"/>
    <lineage>
        <taxon>Bacteria</taxon>
        <taxon>Pseudomonadati</taxon>
        <taxon>Pseudomonadota</taxon>
        <taxon>Gammaproteobacteria</taxon>
        <taxon>Oceanospirillales</taxon>
        <taxon>Endozoicomonadaceae</taxon>
        <taxon>Endozoicomonas</taxon>
    </lineage>
</organism>
<keyword evidence="5" id="KW-0378">Hydrolase</keyword>
<evidence type="ECO:0000256" key="7">
    <source>
        <dbReference type="ARBA" id="ARBA00023049"/>
    </source>
</evidence>
<dbReference type="EMBL" id="JAPFCC010000001">
    <property type="protein sequence ID" value="MCW7552468.1"/>
    <property type="molecule type" value="Genomic_DNA"/>
</dbReference>